<evidence type="ECO:0000313" key="1">
    <source>
        <dbReference type="Ensembl" id="ENSORLP00015010277.1"/>
    </source>
</evidence>
<dbReference type="Proteomes" id="UP000265200">
    <property type="component" value="Chromosome 23"/>
</dbReference>
<sequence>MVEQTRRQIHAVSFQAGPGVVDAGALFDMNLRYDHATRAVGRQLAAIGDQMVQDLASREPTWPPVPVNLFRPAQMLTRSIYRYKHLFSVSLSSVCLQLYVDSFFSLSQGHPSSVMELSGSVCCAEGLDYKHYGRTSNLQS</sequence>
<reference evidence="1" key="3">
    <citation type="submission" date="2025-08" db="UniProtKB">
        <authorList>
            <consortium name="Ensembl"/>
        </authorList>
    </citation>
    <scope>IDENTIFICATION</scope>
    <source>
        <strain evidence="1">HSOK</strain>
    </source>
</reference>
<dbReference type="Ensembl" id="ENSORLT00015016809.1">
    <property type="protein sequence ID" value="ENSORLP00015010277.1"/>
    <property type="gene ID" value="ENSORLG00015011094.1"/>
</dbReference>
<name>A0A3P9HRC3_ORYLA</name>
<accession>A0A3P9HRC3</accession>
<proteinExistence type="predicted"/>
<reference evidence="1" key="4">
    <citation type="submission" date="2025-09" db="UniProtKB">
        <authorList>
            <consortium name="Ensembl"/>
        </authorList>
    </citation>
    <scope>IDENTIFICATION</scope>
    <source>
        <strain evidence="1">HSOK</strain>
    </source>
</reference>
<reference evidence="1 2" key="2">
    <citation type="submission" date="2017-04" db="EMBL/GenBank/DDBJ databases">
        <title>CpG methylation of centromeres and impact of large insertions on vertebrate speciation.</title>
        <authorList>
            <person name="Ichikawa K."/>
            <person name="Yoshimura J."/>
            <person name="Morishita S."/>
        </authorList>
    </citation>
    <scope>NUCLEOTIDE SEQUENCE</scope>
    <source>
        <strain evidence="1 2">HSOK</strain>
    </source>
</reference>
<organism evidence="1 2">
    <name type="scientific">Oryzias latipes</name>
    <name type="common">Japanese rice fish</name>
    <name type="synonym">Japanese killifish</name>
    <dbReference type="NCBI Taxonomy" id="8090"/>
    <lineage>
        <taxon>Eukaryota</taxon>
        <taxon>Metazoa</taxon>
        <taxon>Chordata</taxon>
        <taxon>Craniata</taxon>
        <taxon>Vertebrata</taxon>
        <taxon>Euteleostomi</taxon>
        <taxon>Actinopterygii</taxon>
        <taxon>Neopterygii</taxon>
        <taxon>Teleostei</taxon>
        <taxon>Neoteleostei</taxon>
        <taxon>Acanthomorphata</taxon>
        <taxon>Ovalentaria</taxon>
        <taxon>Atherinomorphae</taxon>
        <taxon>Beloniformes</taxon>
        <taxon>Adrianichthyidae</taxon>
        <taxon>Oryziinae</taxon>
        <taxon>Oryzias</taxon>
    </lineage>
</organism>
<dbReference type="AlphaFoldDB" id="A0A3P9HRC3"/>
<reference key="1">
    <citation type="journal article" date="2007" name="Nature">
        <title>The medaka draft genome and insights into vertebrate genome evolution.</title>
        <authorList>
            <person name="Kasahara M."/>
            <person name="Naruse K."/>
            <person name="Sasaki S."/>
            <person name="Nakatani Y."/>
            <person name="Qu W."/>
            <person name="Ahsan B."/>
            <person name="Yamada T."/>
            <person name="Nagayasu Y."/>
            <person name="Doi K."/>
            <person name="Kasai Y."/>
            <person name="Jindo T."/>
            <person name="Kobayashi D."/>
            <person name="Shimada A."/>
            <person name="Toyoda A."/>
            <person name="Kuroki Y."/>
            <person name="Fujiyama A."/>
            <person name="Sasaki T."/>
            <person name="Shimizu A."/>
            <person name="Asakawa S."/>
            <person name="Shimizu N."/>
            <person name="Hashimoto S."/>
            <person name="Yang J."/>
            <person name="Lee Y."/>
            <person name="Matsushima K."/>
            <person name="Sugano S."/>
            <person name="Sakaizumi M."/>
            <person name="Narita T."/>
            <person name="Ohishi K."/>
            <person name="Haga S."/>
            <person name="Ohta F."/>
            <person name="Nomoto H."/>
            <person name="Nogata K."/>
            <person name="Morishita T."/>
            <person name="Endo T."/>
            <person name="Shin-I T."/>
            <person name="Takeda H."/>
            <person name="Morishita S."/>
            <person name="Kohara Y."/>
        </authorList>
    </citation>
    <scope>NUCLEOTIDE SEQUENCE [LARGE SCALE GENOMIC DNA]</scope>
    <source>
        <strain>Hd-rR</strain>
    </source>
</reference>
<protein>
    <submittedName>
        <fullName evidence="1">Uncharacterized protein</fullName>
    </submittedName>
</protein>
<evidence type="ECO:0000313" key="2">
    <source>
        <dbReference type="Proteomes" id="UP000265200"/>
    </source>
</evidence>